<organism evidence="3 4">
    <name type="scientific">Rhodovulum imhoffii</name>
    <dbReference type="NCBI Taxonomy" id="365340"/>
    <lineage>
        <taxon>Bacteria</taxon>
        <taxon>Pseudomonadati</taxon>
        <taxon>Pseudomonadota</taxon>
        <taxon>Alphaproteobacteria</taxon>
        <taxon>Rhodobacterales</taxon>
        <taxon>Paracoccaceae</taxon>
        <taxon>Rhodovulum</taxon>
    </lineage>
</organism>
<evidence type="ECO:0000256" key="1">
    <source>
        <dbReference type="ARBA" id="ARBA00007469"/>
    </source>
</evidence>
<dbReference type="InterPro" id="IPR001568">
    <property type="entry name" value="RNase_T2-like"/>
</dbReference>
<dbReference type="CDD" id="cd01062">
    <property type="entry name" value="RNase_T2_prok"/>
    <property type="match status" value="1"/>
</dbReference>
<dbReference type="InterPro" id="IPR039378">
    <property type="entry name" value="RNase_T2_prok"/>
</dbReference>
<dbReference type="OrthoDB" id="4720638at2"/>
<dbReference type="RefSeq" id="WP_107891408.1">
    <property type="nucleotide sequence ID" value="NZ_NHSI01000059.1"/>
</dbReference>
<dbReference type="GO" id="GO:0033897">
    <property type="term" value="F:ribonuclease T2 activity"/>
    <property type="evidence" value="ECO:0007669"/>
    <property type="project" value="InterPro"/>
</dbReference>
<dbReference type="PANTHER" id="PTHR11240">
    <property type="entry name" value="RIBONUCLEASE T2"/>
    <property type="match status" value="1"/>
</dbReference>
<dbReference type="PROSITE" id="PS00531">
    <property type="entry name" value="RNASE_T2_2"/>
    <property type="match status" value="1"/>
</dbReference>
<evidence type="ECO:0000313" key="3">
    <source>
        <dbReference type="EMBL" id="PTN03054.1"/>
    </source>
</evidence>
<dbReference type="PROSITE" id="PS00530">
    <property type="entry name" value="RNASE_T2_1"/>
    <property type="match status" value="1"/>
</dbReference>
<name>A0A2T5BUA4_9RHOB</name>
<comment type="similarity">
    <text evidence="1 2">Belongs to the RNase T2 family.</text>
</comment>
<evidence type="ECO:0000256" key="2">
    <source>
        <dbReference type="RuleBase" id="RU004328"/>
    </source>
</evidence>
<dbReference type="EMBL" id="QAAA01000004">
    <property type="protein sequence ID" value="PTN03054.1"/>
    <property type="molecule type" value="Genomic_DNA"/>
</dbReference>
<protein>
    <submittedName>
        <fullName evidence="3">Ribonuclease T2</fullName>
    </submittedName>
</protein>
<keyword evidence="4" id="KW-1185">Reference proteome</keyword>
<dbReference type="Pfam" id="PF00445">
    <property type="entry name" value="Ribonuclease_T2"/>
    <property type="match status" value="1"/>
</dbReference>
<dbReference type="Gene3D" id="3.90.730.10">
    <property type="entry name" value="Ribonuclease T2-like"/>
    <property type="match status" value="1"/>
</dbReference>
<dbReference type="InterPro" id="IPR033130">
    <property type="entry name" value="RNase_T2_His_AS_2"/>
</dbReference>
<reference evidence="3 4" key="1">
    <citation type="submission" date="2018-04" db="EMBL/GenBank/DDBJ databases">
        <title>Genomic Encyclopedia of Archaeal and Bacterial Type Strains, Phase II (KMG-II): from individual species to whole genera.</title>
        <authorList>
            <person name="Goeker M."/>
        </authorList>
    </citation>
    <scope>NUCLEOTIDE SEQUENCE [LARGE SCALE GENOMIC DNA]</scope>
    <source>
        <strain evidence="3 4">DSM 18064</strain>
    </source>
</reference>
<evidence type="ECO:0000313" key="4">
    <source>
        <dbReference type="Proteomes" id="UP000243859"/>
    </source>
</evidence>
<dbReference type="SUPFAM" id="SSF55895">
    <property type="entry name" value="Ribonuclease Rh-like"/>
    <property type="match status" value="1"/>
</dbReference>
<comment type="caution">
    <text evidence="3">The sequence shown here is derived from an EMBL/GenBank/DDBJ whole genome shotgun (WGS) entry which is preliminary data.</text>
</comment>
<dbReference type="Proteomes" id="UP000243859">
    <property type="component" value="Unassembled WGS sequence"/>
</dbReference>
<dbReference type="InterPro" id="IPR036430">
    <property type="entry name" value="RNase_T2-like_sf"/>
</dbReference>
<accession>A0A2T5BUA4</accession>
<dbReference type="GO" id="GO:0006401">
    <property type="term" value="P:RNA catabolic process"/>
    <property type="evidence" value="ECO:0007669"/>
    <property type="project" value="TreeGrafter"/>
</dbReference>
<gene>
    <name evidence="3" type="ORF">C8N32_104165</name>
</gene>
<sequence length="208" mass="23532">MRWLVLLFLSASLARAGDDRAGDFDYYILSLSWSPTWCALEGAARNSPQCERPGLGWVLHGLWPQYETGWPSDCRTPARDPSRRMTAAMADIMGTSGLAWYQWKKHGRCSGLSAADYFASARRAYDSLTRPEVFHRLDRTVKLPANVVEEAFLKENPTLRDEMITPTCKAGYIQEIRICLTKNLSPRPCGRDVARDCTLDNARMDPVR</sequence>
<dbReference type="InterPro" id="IPR018188">
    <property type="entry name" value="RNase_T2_His_AS_1"/>
</dbReference>
<dbReference type="GO" id="GO:0003723">
    <property type="term" value="F:RNA binding"/>
    <property type="evidence" value="ECO:0007669"/>
    <property type="project" value="InterPro"/>
</dbReference>
<dbReference type="PANTHER" id="PTHR11240:SF22">
    <property type="entry name" value="RIBONUCLEASE T2"/>
    <property type="match status" value="1"/>
</dbReference>
<proteinExistence type="inferred from homology"/>
<dbReference type="AlphaFoldDB" id="A0A2T5BUA4"/>